<dbReference type="EMBL" id="JALJAT010000003">
    <property type="protein sequence ID" value="KAK4472071.1"/>
    <property type="molecule type" value="Genomic_DNA"/>
</dbReference>
<evidence type="ECO:0000259" key="16">
    <source>
        <dbReference type="PROSITE" id="PS50056"/>
    </source>
</evidence>
<dbReference type="GO" id="GO:0004438">
    <property type="term" value="F:phosphatidylinositol-3-phosphate phosphatase activity"/>
    <property type="evidence" value="ECO:0007669"/>
    <property type="project" value="TreeGrafter"/>
</dbReference>
<feature type="domain" description="Myotubularin phosphatase" evidence="18">
    <location>
        <begin position="124"/>
        <end position="541"/>
    </location>
</feature>
<dbReference type="InterPro" id="IPR030564">
    <property type="entry name" value="Myotubularin"/>
</dbReference>
<sequence length="804" mass="91437">MDKIAVTQVNDVFYIDQFDGNAHIRGTLHLTLTHLFFLGLSRKQEIWLPNQLISSVERLPLTTGGAPLVIHGKDFRVLRLIVLKERDCHDVYVTLTRLLYVAHVSDLPCYRFVPPDCYWSREEGWSTFSLESQFSRFGLPNSFWTLTNVNKNFEICDTYPSLLYVPSMVSRNILYGSSRFRSRGRFPVLTYLHPNGKSALCRSSQPLAGFSSKSTEDQVLLEAIRNSNPDSSILYVVDTRPAINALTNRAQGKGYEDTNVYRNVVIQFFDIENIHVVRSSLEKLLKVCCNPTVSLEQFTSGLNKSSWLKHLHAILEAAYFVAKRLDEGNSVLVHCSDGWDRTAQVCALAQIILDPYYRTFLGLQALIEKDWIQFGYKFTERCGLVSNVDSREISPIFTQFLDCLQHLLEICPTKFEYNTKLLKCLHDQIYSAVYGTFIGCNEKERINLEVRQRTYSLWAYLDRSHDKWTNPFYEHNSVWTDFSVCGCGSDPHKSTYFDTDELITVGIELIDDGKGNSRYAADILPAHVLCAPLFRLWRDLYLRWEWRLPKYDLQRESHVSDYLSGLTTLLDHNRLLEARIGQLQELLNCKTVHTNNSCTNSNSSSTNKSITSMHMNGEEERGKGESEQTISIVSNSSHNQHVQTVVSTTNNSSHSCILTKQNSISNDWKQLSQPNFEQLKREMDIINVNWSPCLKPGSLCCICNSLLALSNQSVHCHSCGLLVCSRCLHPNLPTIPSLWSTEQKSVQFCNSCASKLRNVINRSSSSGSHIKHFTQLKSVEMVPSTTVTTITTTSNLNLTDPLNS</sequence>
<evidence type="ECO:0000313" key="20">
    <source>
        <dbReference type="Proteomes" id="UP001292079"/>
    </source>
</evidence>
<evidence type="ECO:0000256" key="1">
    <source>
        <dbReference type="ARBA" id="ARBA00004184"/>
    </source>
</evidence>
<keyword evidence="10" id="KW-0472">Membrane</keyword>
<evidence type="ECO:0000256" key="7">
    <source>
        <dbReference type="ARBA" id="ARBA00022771"/>
    </source>
</evidence>
<name>A0AAE1ZD64_SCHME</name>
<reference evidence="19" key="2">
    <citation type="journal article" date="2023" name="Infect Dis Poverty">
        <title>Chromosome-scale genome of the human blood fluke Schistosoma mekongi and its implications for public health.</title>
        <authorList>
            <person name="Zhou M."/>
            <person name="Xu L."/>
            <person name="Xu D."/>
            <person name="Chen W."/>
            <person name="Khan J."/>
            <person name="Hu Y."/>
            <person name="Huang H."/>
            <person name="Wei H."/>
            <person name="Zhang Y."/>
            <person name="Chusongsang P."/>
            <person name="Tanasarnprasert K."/>
            <person name="Hu X."/>
            <person name="Limpanont Y."/>
            <person name="Lv Z."/>
        </authorList>
    </citation>
    <scope>NUCLEOTIDE SEQUENCE</scope>
    <source>
        <strain evidence="19">LV_2022a</strain>
    </source>
</reference>
<protein>
    <recommendedName>
        <fullName evidence="4">phosphatidylinositol-3,5-bisphosphate 3-phosphatase</fullName>
        <ecNumber evidence="4">3.1.3.95</ecNumber>
    </recommendedName>
    <alternativeName>
        <fullName evidence="11">Phosphatidylinositol-3,5-bisphosphate 3-phosphatase</fullName>
    </alternativeName>
</protein>
<dbReference type="Pfam" id="PF21098">
    <property type="entry name" value="PH-GRAM_MTMR6-like"/>
    <property type="match status" value="1"/>
</dbReference>
<evidence type="ECO:0000256" key="13">
    <source>
        <dbReference type="PIRSR" id="PIRSR630564-2"/>
    </source>
</evidence>
<dbReference type="GO" id="GO:0052629">
    <property type="term" value="F:phosphatidylinositol-3,5-bisphosphate 3-phosphatase activity"/>
    <property type="evidence" value="ECO:0007669"/>
    <property type="project" value="UniProtKB-EC"/>
</dbReference>
<dbReference type="GO" id="GO:0005737">
    <property type="term" value="C:cytoplasm"/>
    <property type="evidence" value="ECO:0007669"/>
    <property type="project" value="UniProtKB-SubCell"/>
</dbReference>
<dbReference type="InterPro" id="IPR017455">
    <property type="entry name" value="Znf_FYVE-rel"/>
</dbReference>
<dbReference type="GO" id="GO:0012505">
    <property type="term" value="C:endomembrane system"/>
    <property type="evidence" value="ECO:0007669"/>
    <property type="project" value="UniProtKB-SubCell"/>
</dbReference>
<evidence type="ECO:0000256" key="10">
    <source>
        <dbReference type="ARBA" id="ARBA00023136"/>
    </source>
</evidence>
<evidence type="ECO:0000256" key="12">
    <source>
        <dbReference type="PIRSR" id="PIRSR630564-1"/>
    </source>
</evidence>
<dbReference type="EC" id="3.1.3.95" evidence="4"/>
<dbReference type="PROSITE" id="PS50056">
    <property type="entry name" value="TYR_PHOSPHATASE_2"/>
    <property type="match status" value="1"/>
</dbReference>
<accession>A0AAE1ZD64</accession>
<dbReference type="InterPro" id="IPR011993">
    <property type="entry name" value="PH-like_dom_sf"/>
</dbReference>
<dbReference type="InterPro" id="IPR029021">
    <property type="entry name" value="Prot-tyrosine_phosphatase-like"/>
</dbReference>
<dbReference type="SUPFAM" id="SSF57903">
    <property type="entry name" value="FYVE/PHD zinc finger"/>
    <property type="match status" value="1"/>
</dbReference>
<proteinExistence type="inferred from homology"/>
<evidence type="ECO:0000256" key="3">
    <source>
        <dbReference type="ARBA" id="ARBA00007471"/>
    </source>
</evidence>
<dbReference type="Gene3D" id="3.90.190.10">
    <property type="entry name" value="Protein tyrosine phosphatase superfamily"/>
    <property type="match status" value="1"/>
</dbReference>
<dbReference type="GO" id="GO:0008270">
    <property type="term" value="F:zinc ion binding"/>
    <property type="evidence" value="ECO:0007669"/>
    <property type="project" value="UniProtKB-KW"/>
</dbReference>
<evidence type="ECO:0000256" key="8">
    <source>
        <dbReference type="ARBA" id="ARBA00022801"/>
    </source>
</evidence>
<evidence type="ECO:0000256" key="9">
    <source>
        <dbReference type="ARBA" id="ARBA00022833"/>
    </source>
</evidence>
<dbReference type="Gene3D" id="2.30.29.30">
    <property type="entry name" value="Pleckstrin-homology domain (PH domain)/Phosphotyrosine-binding domain (PTB)"/>
    <property type="match status" value="1"/>
</dbReference>
<dbReference type="InterPro" id="IPR010569">
    <property type="entry name" value="Myotubularin-like_Pase_dom"/>
</dbReference>
<feature type="binding site" evidence="13">
    <location>
        <begin position="335"/>
        <end position="341"/>
    </location>
    <ligand>
        <name>substrate</name>
    </ligand>
</feature>
<dbReference type="InterPro" id="IPR013083">
    <property type="entry name" value="Znf_RING/FYVE/PHD"/>
</dbReference>
<gene>
    <name evidence="19" type="ORF">MN116_005443</name>
</gene>
<feature type="domain" description="Tyrosine specific protein phosphatases" evidence="16">
    <location>
        <begin position="305"/>
        <end position="348"/>
    </location>
</feature>
<evidence type="ECO:0000313" key="19">
    <source>
        <dbReference type="EMBL" id="KAK4472071.1"/>
    </source>
</evidence>
<dbReference type="GO" id="GO:0046856">
    <property type="term" value="P:phosphatidylinositol dephosphorylation"/>
    <property type="evidence" value="ECO:0007669"/>
    <property type="project" value="TreeGrafter"/>
</dbReference>
<feature type="binding site" evidence="13">
    <location>
        <begin position="273"/>
        <end position="274"/>
    </location>
    <ligand>
        <name>substrate</name>
    </ligand>
</feature>
<keyword evidence="7 14" id="KW-0863">Zinc-finger</keyword>
<dbReference type="PANTHER" id="PTHR10807:SF8">
    <property type="entry name" value="PHOSPHATIDYLINOSITOL-3-PHOSPHATE PHOSPHATASE"/>
    <property type="match status" value="1"/>
</dbReference>
<dbReference type="InterPro" id="IPR011011">
    <property type="entry name" value="Znf_FYVE_PHD"/>
</dbReference>
<dbReference type="SUPFAM" id="SSF52799">
    <property type="entry name" value="(Phosphotyrosine protein) phosphatases II"/>
    <property type="match status" value="1"/>
</dbReference>
<evidence type="ECO:0000256" key="14">
    <source>
        <dbReference type="PROSITE-ProRule" id="PRU00091"/>
    </source>
</evidence>
<evidence type="ECO:0000256" key="15">
    <source>
        <dbReference type="SAM" id="MobiDB-lite"/>
    </source>
</evidence>
<keyword evidence="8" id="KW-0378">Hydrolase</keyword>
<comment type="subcellular location">
    <subcellularLocation>
        <location evidence="2">Cytoplasm</location>
    </subcellularLocation>
    <subcellularLocation>
        <location evidence="1">Endomembrane system</location>
        <topology evidence="1">Peripheral membrane protein</topology>
    </subcellularLocation>
</comment>
<dbReference type="AlphaFoldDB" id="A0AAE1ZD64"/>
<dbReference type="InterPro" id="IPR016130">
    <property type="entry name" value="Tyr_Pase_AS"/>
</dbReference>
<dbReference type="CDD" id="cd00065">
    <property type="entry name" value="FYVE_like_SF"/>
    <property type="match status" value="1"/>
</dbReference>
<dbReference type="SUPFAM" id="SSF50729">
    <property type="entry name" value="PH domain-like"/>
    <property type="match status" value="1"/>
</dbReference>
<reference evidence="19" key="1">
    <citation type="submission" date="2022-04" db="EMBL/GenBank/DDBJ databases">
        <authorList>
            <person name="Xu L."/>
            <person name="Lv Z."/>
        </authorList>
    </citation>
    <scope>NUCLEOTIDE SEQUENCE</scope>
    <source>
        <strain evidence="19">LV_2022a</strain>
    </source>
</reference>
<dbReference type="Pfam" id="PF06602">
    <property type="entry name" value="Myotub-related"/>
    <property type="match status" value="1"/>
</dbReference>
<feature type="domain" description="FYVE-type" evidence="17">
    <location>
        <begin position="694"/>
        <end position="757"/>
    </location>
</feature>
<feature type="compositionally biased region" description="Low complexity" evidence="15">
    <location>
        <begin position="597"/>
        <end position="612"/>
    </location>
</feature>
<evidence type="ECO:0000259" key="18">
    <source>
        <dbReference type="PROSITE" id="PS51339"/>
    </source>
</evidence>
<dbReference type="PANTHER" id="PTHR10807">
    <property type="entry name" value="MYOTUBULARIN-RELATED"/>
    <property type="match status" value="1"/>
</dbReference>
<dbReference type="InterPro" id="IPR000387">
    <property type="entry name" value="Tyr_Pase_dom"/>
</dbReference>
<evidence type="ECO:0000256" key="2">
    <source>
        <dbReference type="ARBA" id="ARBA00004496"/>
    </source>
</evidence>
<evidence type="ECO:0000256" key="4">
    <source>
        <dbReference type="ARBA" id="ARBA00012903"/>
    </source>
</evidence>
<organism evidence="19 20">
    <name type="scientific">Schistosoma mekongi</name>
    <name type="common">Parasitic worm</name>
    <dbReference type="NCBI Taxonomy" id="38744"/>
    <lineage>
        <taxon>Eukaryota</taxon>
        <taxon>Metazoa</taxon>
        <taxon>Spiralia</taxon>
        <taxon>Lophotrochozoa</taxon>
        <taxon>Platyhelminthes</taxon>
        <taxon>Trematoda</taxon>
        <taxon>Digenea</taxon>
        <taxon>Strigeidida</taxon>
        <taxon>Schistosomatoidea</taxon>
        <taxon>Schistosomatidae</taxon>
        <taxon>Schistosoma</taxon>
    </lineage>
</organism>
<feature type="region of interest" description="Disordered" evidence="15">
    <location>
        <begin position="597"/>
        <end position="623"/>
    </location>
</feature>
<evidence type="ECO:0000256" key="11">
    <source>
        <dbReference type="ARBA" id="ARBA00032571"/>
    </source>
</evidence>
<keyword evidence="6" id="KW-0479">Metal-binding</keyword>
<dbReference type="PROSITE" id="PS51339">
    <property type="entry name" value="PPASE_MYOTUBULARIN"/>
    <property type="match status" value="1"/>
</dbReference>
<dbReference type="InterPro" id="IPR000306">
    <property type="entry name" value="Znf_FYVE"/>
</dbReference>
<evidence type="ECO:0000256" key="6">
    <source>
        <dbReference type="ARBA" id="ARBA00022723"/>
    </source>
</evidence>
<dbReference type="Gene3D" id="3.30.40.10">
    <property type="entry name" value="Zinc/RING finger domain, C3HC4 (zinc finger)"/>
    <property type="match status" value="1"/>
</dbReference>
<dbReference type="Pfam" id="PF01363">
    <property type="entry name" value="FYVE"/>
    <property type="match status" value="1"/>
</dbReference>
<keyword evidence="5" id="KW-0963">Cytoplasm</keyword>
<comment type="caution">
    <text evidence="19">The sequence shown here is derived from an EMBL/GenBank/DDBJ whole genome shotgun (WGS) entry which is preliminary data.</text>
</comment>
<keyword evidence="9" id="KW-0862">Zinc</keyword>
<keyword evidence="20" id="KW-1185">Reference proteome</keyword>
<evidence type="ECO:0000259" key="17">
    <source>
        <dbReference type="PROSITE" id="PS50178"/>
    </source>
</evidence>
<dbReference type="InterPro" id="IPR048994">
    <property type="entry name" value="PH-GRAM_MTMR6-9"/>
</dbReference>
<dbReference type="PROSITE" id="PS00383">
    <property type="entry name" value="TYR_PHOSPHATASE_1"/>
    <property type="match status" value="1"/>
</dbReference>
<comment type="similarity">
    <text evidence="3">Belongs to the protein-tyrosine phosphatase family. Non-receptor class myotubularin subfamily.</text>
</comment>
<dbReference type="PROSITE" id="PS50178">
    <property type="entry name" value="ZF_FYVE"/>
    <property type="match status" value="1"/>
</dbReference>
<dbReference type="Proteomes" id="UP001292079">
    <property type="component" value="Unassembled WGS sequence"/>
</dbReference>
<evidence type="ECO:0000256" key="5">
    <source>
        <dbReference type="ARBA" id="ARBA00022490"/>
    </source>
</evidence>
<feature type="active site" description="Phosphocysteine intermediate" evidence="12">
    <location>
        <position position="335"/>
    </location>
</feature>